<dbReference type="Gene3D" id="3.90.550.10">
    <property type="entry name" value="Spore Coat Polysaccharide Biosynthesis Protein SpsA, Chain A"/>
    <property type="match status" value="1"/>
</dbReference>
<dbReference type="OrthoDB" id="2020070at2759"/>
<gene>
    <name evidence="2" type="ORF">FIBSPDRAFT_831681</name>
</gene>
<evidence type="ECO:0000256" key="1">
    <source>
        <dbReference type="SAM" id="MobiDB-lite"/>
    </source>
</evidence>
<dbReference type="STRING" id="436010.A0A166FBW9"/>
<dbReference type="PANTHER" id="PTHR33604">
    <property type="entry name" value="OSJNBA0004B13.7 PROTEIN"/>
    <property type="match status" value="1"/>
</dbReference>
<reference evidence="2 3" key="1">
    <citation type="journal article" date="2016" name="Mol. Biol. Evol.">
        <title>Comparative Genomics of Early-Diverging Mushroom-Forming Fungi Provides Insights into the Origins of Lignocellulose Decay Capabilities.</title>
        <authorList>
            <person name="Nagy L.G."/>
            <person name="Riley R."/>
            <person name="Tritt A."/>
            <person name="Adam C."/>
            <person name="Daum C."/>
            <person name="Floudas D."/>
            <person name="Sun H."/>
            <person name="Yadav J.S."/>
            <person name="Pangilinan J."/>
            <person name="Larsson K.H."/>
            <person name="Matsuura K."/>
            <person name="Barry K."/>
            <person name="Labutti K."/>
            <person name="Kuo R."/>
            <person name="Ohm R.A."/>
            <person name="Bhattacharya S.S."/>
            <person name="Shirouzu T."/>
            <person name="Yoshinaga Y."/>
            <person name="Martin F.M."/>
            <person name="Grigoriev I.V."/>
            <person name="Hibbett D.S."/>
        </authorList>
    </citation>
    <scope>NUCLEOTIDE SEQUENCE [LARGE SCALE GENOMIC DNA]</scope>
    <source>
        <strain evidence="2 3">CBS 109695</strain>
    </source>
</reference>
<evidence type="ECO:0000313" key="2">
    <source>
        <dbReference type="EMBL" id="KZP16640.1"/>
    </source>
</evidence>
<sequence length="843" mass="94146">MRRDPPPSSPQLKAHKQGLSRRHRGDSWRLIPACCLVWGFFLYFRVPSTGSNPTLAPSNSLSDNFNVHRESEPAALHHPGVPLPGRAHHSIATHTSDLPDPLSFDPIPDRSLTVILPVDSASLPDLERLILTLLEHPGAVREIAISCPDAIFADIRQIVRKTISAGVARHHMEMSLHPHANGEDVVSTLLHLASEASTDWILFLGEEGLKHTSSQVPSPLTNPLSYPLPIGPRGAMSQHSITSCIKASSKAQAASFLVPPFVSPAALLRKHVIASKAWTWADFGAQVSRERLDGVGGVVAGPYSSSWCPLTQTPALQGYPFADTSLATGLYQDTNSSKTMAVLEDYFLQDISTGRFAIILPSLEDVISLSSMICRLQSDGHDVHILIYENVDPQNGSPNSSTLNGRCRLNYDTLSSDDHTPSRPDTLLVHDWLTTFGESPDIVIALRESFLVNSPLHFDDTEPPLMILLPRADLSYCEWMGSLSAEEWKNSTGWNVPTVDISVITKDRPHSLARLLSSLSSAKFFGDTLPLRINLEQSSDMDTKKLVQEYRWDHGATVVNHRVIHGGLLPAVVESWYPHTDHSYGLILEDDVELSPMFYAWVKMSILRYSNKSPLLFGISLYQQKNIELRSEGRRPFDAKAVFFDHGIPHPHTPYLSQIPCSWGAVYFPEHWKEFHEYLAVRLSEHSFTIDEDVVPDIRSNRWTKSWKKYFIELVHLRGYTMLYPNYADFISLSTNHLEVGAHVKGLPVDVYSHRKEMFLLPLMPLPFVNETGPRTLDMPGQTLPAWEMLPVLNLTGAVTSTEALVRQGHARRAALTHCLFPTSVPHDIRDLLCIQNIDNYFP</sequence>
<name>A0A166FBW9_9AGAM</name>
<proteinExistence type="predicted"/>
<dbReference type="InterPro" id="IPR029044">
    <property type="entry name" value="Nucleotide-diphossugar_trans"/>
</dbReference>
<dbReference type="EMBL" id="KV417591">
    <property type="protein sequence ID" value="KZP16640.1"/>
    <property type="molecule type" value="Genomic_DNA"/>
</dbReference>
<protein>
    <submittedName>
        <fullName evidence="2">Uncharacterized protein</fullName>
    </submittedName>
</protein>
<dbReference type="Proteomes" id="UP000076532">
    <property type="component" value="Unassembled WGS sequence"/>
</dbReference>
<feature type="region of interest" description="Disordered" evidence="1">
    <location>
        <begin position="1"/>
        <end position="21"/>
    </location>
</feature>
<dbReference type="AlphaFoldDB" id="A0A166FBW9"/>
<organism evidence="2 3">
    <name type="scientific">Athelia psychrophila</name>
    <dbReference type="NCBI Taxonomy" id="1759441"/>
    <lineage>
        <taxon>Eukaryota</taxon>
        <taxon>Fungi</taxon>
        <taxon>Dikarya</taxon>
        <taxon>Basidiomycota</taxon>
        <taxon>Agaricomycotina</taxon>
        <taxon>Agaricomycetes</taxon>
        <taxon>Agaricomycetidae</taxon>
        <taxon>Atheliales</taxon>
        <taxon>Atheliaceae</taxon>
        <taxon>Athelia</taxon>
    </lineage>
</organism>
<dbReference type="PANTHER" id="PTHR33604:SF3">
    <property type="entry name" value="OSJNBA0004B13.7 PROTEIN"/>
    <property type="match status" value="1"/>
</dbReference>
<keyword evidence="3" id="KW-1185">Reference proteome</keyword>
<dbReference type="SUPFAM" id="SSF53448">
    <property type="entry name" value="Nucleotide-diphospho-sugar transferases"/>
    <property type="match status" value="1"/>
</dbReference>
<accession>A0A166FBW9</accession>
<evidence type="ECO:0000313" key="3">
    <source>
        <dbReference type="Proteomes" id="UP000076532"/>
    </source>
</evidence>